<dbReference type="GO" id="GO:0005524">
    <property type="term" value="F:ATP binding"/>
    <property type="evidence" value="ECO:0007669"/>
    <property type="project" value="UniProtKB-KW"/>
</dbReference>
<protein>
    <recommendedName>
        <fullName evidence="2">non-specific serine/threonine protein kinase</fullName>
        <ecNumber evidence="2">2.7.11.1</ecNumber>
    </recommendedName>
</protein>
<organism evidence="14 15">
    <name type="scientific">Sus scrofa</name>
    <name type="common">Pig</name>
    <dbReference type="NCBI Taxonomy" id="9823"/>
    <lineage>
        <taxon>Eukaryota</taxon>
        <taxon>Metazoa</taxon>
        <taxon>Chordata</taxon>
        <taxon>Craniata</taxon>
        <taxon>Vertebrata</taxon>
        <taxon>Euteleostomi</taxon>
        <taxon>Mammalia</taxon>
        <taxon>Eutheria</taxon>
        <taxon>Laurasiatheria</taxon>
        <taxon>Artiodactyla</taxon>
        <taxon>Suina</taxon>
        <taxon>Suidae</taxon>
        <taxon>Sus</taxon>
    </lineage>
</organism>
<dbReference type="PANTHER" id="PTHR24355:SF32">
    <property type="entry name" value="SERINE_THREONINE KINASE 32C"/>
    <property type="match status" value="1"/>
</dbReference>
<evidence type="ECO:0000259" key="13">
    <source>
        <dbReference type="PROSITE" id="PS50011"/>
    </source>
</evidence>
<dbReference type="EC" id="2.7.11.1" evidence="2"/>
<evidence type="ECO:0000256" key="7">
    <source>
        <dbReference type="ARBA" id="ARBA00022777"/>
    </source>
</evidence>
<keyword evidence="7" id="KW-0418">Kinase</keyword>
<dbReference type="Ensembl" id="ENSSSCT00055009666.1">
    <property type="protein sequence ID" value="ENSSSCP00055007675.1"/>
    <property type="gene ID" value="ENSSSCG00055004893.1"/>
</dbReference>
<dbReference type="Gene3D" id="3.30.200.20">
    <property type="entry name" value="Phosphorylase Kinase, domain 1"/>
    <property type="match status" value="2"/>
</dbReference>
<gene>
    <name evidence="14" type="primary">STK32C</name>
</gene>
<dbReference type="InterPro" id="IPR000719">
    <property type="entry name" value="Prot_kinase_dom"/>
</dbReference>
<keyword evidence="9" id="KW-0460">Magnesium</keyword>
<dbReference type="Proteomes" id="UP000694725">
    <property type="component" value="Unplaced"/>
</dbReference>
<evidence type="ECO:0000256" key="4">
    <source>
        <dbReference type="ARBA" id="ARBA00022679"/>
    </source>
</evidence>
<dbReference type="SMART" id="SM00220">
    <property type="entry name" value="S_TKc"/>
    <property type="match status" value="1"/>
</dbReference>
<feature type="compositionally biased region" description="Gly residues" evidence="12">
    <location>
        <begin position="71"/>
        <end position="82"/>
    </location>
</feature>
<feature type="compositionally biased region" description="Low complexity" evidence="12">
    <location>
        <begin position="94"/>
        <end position="108"/>
    </location>
</feature>
<dbReference type="GO" id="GO:0046872">
    <property type="term" value="F:metal ion binding"/>
    <property type="evidence" value="ECO:0007669"/>
    <property type="project" value="UniProtKB-KW"/>
</dbReference>
<feature type="domain" description="Protein kinase" evidence="13">
    <location>
        <begin position="1"/>
        <end position="296"/>
    </location>
</feature>
<evidence type="ECO:0000256" key="9">
    <source>
        <dbReference type="ARBA" id="ARBA00022842"/>
    </source>
</evidence>
<dbReference type="InterPro" id="IPR011009">
    <property type="entry name" value="Kinase-like_dom_sf"/>
</dbReference>
<keyword evidence="8" id="KW-0067">ATP-binding</keyword>
<comment type="catalytic activity">
    <reaction evidence="11">
        <text>L-seryl-[protein] + ATP = O-phospho-L-seryl-[protein] + ADP + H(+)</text>
        <dbReference type="Rhea" id="RHEA:17989"/>
        <dbReference type="Rhea" id="RHEA-COMP:9863"/>
        <dbReference type="Rhea" id="RHEA-COMP:11604"/>
        <dbReference type="ChEBI" id="CHEBI:15378"/>
        <dbReference type="ChEBI" id="CHEBI:29999"/>
        <dbReference type="ChEBI" id="CHEBI:30616"/>
        <dbReference type="ChEBI" id="CHEBI:83421"/>
        <dbReference type="ChEBI" id="CHEBI:456216"/>
        <dbReference type="EC" id="2.7.11.1"/>
    </reaction>
</comment>
<dbReference type="SUPFAM" id="SSF56112">
    <property type="entry name" value="Protein kinase-like (PK-like)"/>
    <property type="match status" value="1"/>
</dbReference>
<evidence type="ECO:0000256" key="8">
    <source>
        <dbReference type="ARBA" id="ARBA00022840"/>
    </source>
</evidence>
<feature type="region of interest" description="Disordered" evidence="12">
    <location>
        <begin position="53"/>
        <end position="120"/>
    </location>
</feature>
<evidence type="ECO:0000256" key="2">
    <source>
        <dbReference type="ARBA" id="ARBA00012513"/>
    </source>
</evidence>
<feature type="region of interest" description="Disordered" evidence="12">
    <location>
        <begin position="380"/>
        <end position="430"/>
    </location>
</feature>
<evidence type="ECO:0000256" key="5">
    <source>
        <dbReference type="ARBA" id="ARBA00022723"/>
    </source>
</evidence>
<dbReference type="AlphaFoldDB" id="A0A8D1ZYX7"/>
<reference evidence="14" key="1">
    <citation type="submission" date="2025-05" db="UniProtKB">
        <authorList>
            <consortium name="Ensembl"/>
        </authorList>
    </citation>
    <scope>IDENTIFICATION</scope>
</reference>
<dbReference type="FunFam" id="1.10.510.10:FF:000169">
    <property type="entry name" value="Serine/threonine-protein kinase 32A"/>
    <property type="match status" value="1"/>
</dbReference>
<evidence type="ECO:0000256" key="6">
    <source>
        <dbReference type="ARBA" id="ARBA00022741"/>
    </source>
</evidence>
<evidence type="ECO:0000256" key="10">
    <source>
        <dbReference type="ARBA" id="ARBA00047899"/>
    </source>
</evidence>
<dbReference type="Proteomes" id="UP000694724">
    <property type="component" value="Unplaced"/>
</dbReference>
<keyword evidence="6" id="KW-0547">Nucleotide-binding</keyword>
<evidence type="ECO:0000256" key="11">
    <source>
        <dbReference type="ARBA" id="ARBA00048679"/>
    </source>
</evidence>
<sequence>MKLGRHSCVHSPAPALYKVKGPRVPRFPGGFCFLGSVQARTLTESRGWGRRGLKPLVEPRTPVNNSVPRGALGGAHLGGPGRAGLRFGPQGPWRPSASSARPSHCCPASGGGEPRQPPRDRMAGFTQCPGCCWLGAGGPRGTLGLPDFLDSSSCSFCRDVKPDNILLDEQGHAHLTDFNIATIIRDGERATALAGTKPYMAPEIFQSFVNGGTGYSFEVDWWSVGVMAYELLRGWRPYDIHSSNAVESLVQLFSTVSVQYVPTWSKETVALLRKLLTVNPQHRMSSLRDVQAAPALADVLWAELSEKKVEPGFVPNKGRLHCDPTFELEEMILESRPLHKKKKRLAKNRSRDSSRDSSQSENDYLQDCLDAIQQDFVVFNREKLKRSQDPSSEPPPAPEPGEAAELPADSEGALSALPTCGSICPSAGSS</sequence>
<accession>A0A8D1ZYX7</accession>
<feature type="compositionally biased region" description="Basic residues" evidence="12">
    <location>
        <begin position="339"/>
        <end position="348"/>
    </location>
</feature>
<comment type="catalytic activity">
    <reaction evidence="10">
        <text>L-threonyl-[protein] + ATP = O-phospho-L-threonyl-[protein] + ADP + H(+)</text>
        <dbReference type="Rhea" id="RHEA:46608"/>
        <dbReference type="Rhea" id="RHEA-COMP:11060"/>
        <dbReference type="Rhea" id="RHEA-COMP:11605"/>
        <dbReference type="ChEBI" id="CHEBI:15378"/>
        <dbReference type="ChEBI" id="CHEBI:30013"/>
        <dbReference type="ChEBI" id="CHEBI:30616"/>
        <dbReference type="ChEBI" id="CHEBI:61977"/>
        <dbReference type="ChEBI" id="CHEBI:456216"/>
        <dbReference type="EC" id="2.7.11.1"/>
    </reaction>
</comment>
<proteinExistence type="predicted"/>
<dbReference type="Pfam" id="PF00069">
    <property type="entry name" value="Pkinase"/>
    <property type="match status" value="1"/>
</dbReference>
<dbReference type="Ensembl" id="ENSSSCT00065100406.1">
    <property type="protein sequence ID" value="ENSSSCP00065044136.1"/>
    <property type="gene ID" value="ENSSSCG00065072930.1"/>
</dbReference>
<comment type="cofactor">
    <cofactor evidence="1">
        <name>Mg(2+)</name>
        <dbReference type="ChEBI" id="CHEBI:18420"/>
    </cofactor>
</comment>
<evidence type="ECO:0000256" key="1">
    <source>
        <dbReference type="ARBA" id="ARBA00001946"/>
    </source>
</evidence>
<evidence type="ECO:0000256" key="3">
    <source>
        <dbReference type="ARBA" id="ARBA00022527"/>
    </source>
</evidence>
<dbReference type="PROSITE" id="PS50011">
    <property type="entry name" value="PROTEIN_KINASE_DOM"/>
    <property type="match status" value="1"/>
</dbReference>
<feature type="region of interest" description="Disordered" evidence="12">
    <location>
        <begin position="339"/>
        <end position="363"/>
    </location>
</feature>
<dbReference type="FunFam" id="3.30.200.20:FF:000160">
    <property type="entry name" value="Serine/threonine-protein kinase 32C"/>
    <property type="match status" value="1"/>
</dbReference>
<evidence type="ECO:0000313" key="15">
    <source>
        <dbReference type="Proteomes" id="UP000694725"/>
    </source>
</evidence>
<dbReference type="PANTHER" id="PTHR24355">
    <property type="entry name" value="G PROTEIN-COUPLED RECEPTOR KINASE/RIBOSOMAL PROTEIN S6 KINASE"/>
    <property type="match status" value="1"/>
</dbReference>
<keyword evidence="4" id="KW-0808">Transferase</keyword>
<keyword evidence="3" id="KW-0723">Serine/threonine-protein kinase</keyword>
<keyword evidence="5" id="KW-0479">Metal-binding</keyword>
<evidence type="ECO:0000256" key="12">
    <source>
        <dbReference type="SAM" id="MobiDB-lite"/>
    </source>
</evidence>
<evidence type="ECO:0000313" key="14">
    <source>
        <dbReference type="Ensembl" id="ENSSSCP00065044136.1"/>
    </source>
</evidence>
<name>A0A8D1ZYX7_PIG</name>
<dbReference type="Gene3D" id="1.10.510.10">
    <property type="entry name" value="Transferase(Phosphotransferase) domain 1"/>
    <property type="match status" value="1"/>
</dbReference>
<dbReference type="GO" id="GO:0004674">
    <property type="term" value="F:protein serine/threonine kinase activity"/>
    <property type="evidence" value="ECO:0007669"/>
    <property type="project" value="UniProtKB-KW"/>
</dbReference>